<name>A0A2Z2MYK1_9EURY</name>
<dbReference type="KEGG" id="trl:A3L10_05265"/>
<dbReference type="GeneID" id="33328235"/>
<dbReference type="PANTHER" id="PTHR35866">
    <property type="entry name" value="PUTATIVE-RELATED"/>
    <property type="match status" value="1"/>
</dbReference>
<protein>
    <submittedName>
        <fullName evidence="1">Fe-S-cluster oxidoreductase</fullName>
    </submittedName>
</protein>
<dbReference type="AlphaFoldDB" id="A0A2Z2MYK1"/>
<dbReference type="PANTHER" id="PTHR35866:SF2">
    <property type="entry name" value="YKGJ FAMILY CYSTEINE CLUSTER PROTEIN"/>
    <property type="match status" value="1"/>
</dbReference>
<keyword evidence="2" id="KW-1185">Reference proteome</keyword>
<evidence type="ECO:0000313" key="1">
    <source>
        <dbReference type="EMBL" id="ASJ14571.1"/>
    </source>
</evidence>
<dbReference type="RefSeq" id="WP_088866700.1">
    <property type="nucleotide sequence ID" value="NZ_CP015106.1"/>
</dbReference>
<gene>
    <name evidence="1" type="ORF">A3L10_05265</name>
</gene>
<proteinExistence type="predicted"/>
<dbReference type="Pfam" id="PF03692">
    <property type="entry name" value="CxxCxxCC"/>
    <property type="match status" value="1"/>
</dbReference>
<accession>A0A2Z2MYK1</accession>
<reference evidence="1 2" key="1">
    <citation type="submission" date="2016-04" db="EMBL/GenBank/DDBJ databases">
        <title>Complete genome sequence of Thermococcus radiotolerans type strain EJ2.</title>
        <authorList>
            <person name="Oger P.M."/>
        </authorList>
    </citation>
    <scope>NUCLEOTIDE SEQUENCE [LARGE SCALE GENOMIC DNA]</scope>
    <source>
        <strain evidence="1 2">EJ2</strain>
    </source>
</reference>
<organism evidence="1 2">
    <name type="scientific">Thermococcus radiotolerans</name>
    <dbReference type="NCBI Taxonomy" id="187880"/>
    <lineage>
        <taxon>Archaea</taxon>
        <taxon>Methanobacteriati</taxon>
        <taxon>Methanobacteriota</taxon>
        <taxon>Thermococci</taxon>
        <taxon>Thermococcales</taxon>
        <taxon>Thermococcaceae</taxon>
        <taxon>Thermococcus</taxon>
    </lineage>
</organism>
<sequence length="166" mass="19851">MEKRWVARIHLDTLEVEYDSSFKFKCIENCGKCCYELEIPVKDEDITRIEELGYNAWEFVDYEKMFYRGDKFLSYALKKRPFDGGCVFLDPETKRCRIYEKRPLACRLYPFVFVKQGNVMEVYVKMDSFCPGLNHPDGEPITKEFLLREYGDVIEAYRRKVVKSRE</sequence>
<dbReference type="InterPro" id="IPR005358">
    <property type="entry name" value="Puta_zinc/iron-chelating_dom"/>
</dbReference>
<evidence type="ECO:0000313" key="2">
    <source>
        <dbReference type="Proteomes" id="UP000250085"/>
    </source>
</evidence>
<dbReference type="EMBL" id="CP015106">
    <property type="protein sequence ID" value="ASJ14571.1"/>
    <property type="molecule type" value="Genomic_DNA"/>
</dbReference>
<dbReference type="OrthoDB" id="36424at2157"/>
<dbReference type="Proteomes" id="UP000250085">
    <property type="component" value="Chromosome"/>
</dbReference>